<dbReference type="SUPFAM" id="SSF49764">
    <property type="entry name" value="HSP20-like chaperones"/>
    <property type="match status" value="1"/>
</dbReference>
<dbReference type="EMBL" id="JAPMOS010000006">
    <property type="protein sequence ID" value="KAJ4461671.1"/>
    <property type="molecule type" value="Genomic_DNA"/>
</dbReference>
<proteinExistence type="inferred from homology"/>
<comment type="caution">
    <text evidence="6">The sequence shown here is derived from an EMBL/GenBank/DDBJ whole genome shotgun (WGS) entry which is preliminary data.</text>
</comment>
<dbReference type="InterPro" id="IPR031107">
    <property type="entry name" value="Small_HSP"/>
</dbReference>
<evidence type="ECO:0000313" key="6">
    <source>
        <dbReference type="EMBL" id="KAJ4461671.1"/>
    </source>
</evidence>
<evidence type="ECO:0000256" key="4">
    <source>
        <dbReference type="SAM" id="MobiDB-lite"/>
    </source>
</evidence>
<dbReference type="CDD" id="cd06464">
    <property type="entry name" value="ACD_sHsps-like"/>
    <property type="match status" value="1"/>
</dbReference>
<dbReference type="Gene3D" id="2.60.40.790">
    <property type="match status" value="1"/>
</dbReference>
<protein>
    <submittedName>
        <fullName evidence="6">HSP20 family protein</fullName>
    </submittedName>
</protein>
<evidence type="ECO:0000313" key="7">
    <source>
        <dbReference type="Proteomes" id="UP001141327"/>
    </source>
</evidence>
<feature type="region of interest" description="Disordered" evidence="4">
    <location>
        <begin position="56"/>
        <end position="93"/>
    </location>
</feature>
<dbReference type="PANTHER" id="PTHR11527">
    <property type="entry name" value="HEAT-SHOCK PROTEIN 20 FAMILY MEMBER"/>
    <property type="match status" value="1"/>
</dbReference>
<organism evidence="6 7">
    <name type="scientific">Paratrimastix pyriformis</name>
    <dbReference type="NCBI Taxonomy" id="342808"/>
    <lineage>
        <taxon>Eukaryota</taxon>
        <taxon>Metamonada</taxon>
        <taxon>Preaxostyla</taxon>
        <taxon>Paratrimastigidae</taxon>
        <taxon>Paratrimastix</taxon>
    </lineage>
</organism>
<evidence type="ECO:0000256" key="3">
    <source>
        <dbReference type="RuleBase" id="RU003616"/>
    </source>
</evidence>
<evidence type="ECO:0000259" key="5">
    <source>
        <dbReference type="PROSITE" id="PS01031"/>
    </source>
</evidence>
<dbReference type="InterPro" id="IPR002068">
    <property type="entry name" value="A-crystallin/Hsp20_dom"/>
</dbReference>
<feature type="domain" description="SHSP" evidence="5">
    <location>
        <begin position="96"/>
        <end position="215"/>
    </location>
</feature>
<reference evidence="6" key="1">
    <citation type="journal article" date="2022" name="bioRxiv">
        <title>Genomics of Preaxostyla Flagellates Illuminates Evolutionary Transitions and the Path Towards Mitochondrial Loss.</title>
        <authorList>
            <person name="Novak L.V.F."/>
            <person name="Treitli S.C."/>
            <person name="Pyrih J."/>
            <person name="Halakuc P."/>
            <person name="Pipaliya S.V."/>
            <person name="Vacek V."/>
            <person name="Brzon O."/>
            <person name="Soukal P."/>
            <person name="Eme L."/>
            <person name="Dacks J.B."/>
            <person name="Karnkowska A."/>
            <person name="Elias M."/>
            <person name="Hampl V."/>
        </authorList>
    </citation>
    <scope>NUCLEOTIDE SEQUENCE</scope>
    <source>
        <strain evidence="6">RCP-MX</strain>
    </source>
</reference>
<dbReference type="InterPro" id="IPR008978">
    <property type="entry name" value="HSP20-like_chaperone"/>
</dbReference>
<sequence length="215" mass="24136">MSLFRDLQQNMNLLFGELFTAPILDPYEGLDELRERMCNLIEEEYPRLQNRRMLAVQPSREPAPATATPAPATNPATAPAVAQQPEQRILPRRRRNSDALWIPRCDVEETPTEVIVRAECPGVTKDEIKLEADPARALLTLSGQRKRRREEGSAGSTYHCVETSEGTFRRVFRLPDECKAKLGEISARHVDGVLEVRCPKAPAPETPKPTAITIQ</sequence>
<dbReference type="Proteomes" id="UP001141327">
    <property type="component" value="Unassembled WGS sequence"/>
</dbReference>
<evidence type="ECO:0000256" key="1">
    <source>
        <dbReference type="ARBA" id="ARBA00023016"/>
    </source>
</evidence>
<comment type="similarity">
    <text evidence="2 3">Belongs to the small heat shock protein (HSP20) family.</text>
</comment>
<keyword evidence="7" id="KW-1185">Reference proteome</keyword>
<feature type="compositionally biased region" description="Low complexity" evidence="4">
    <location>
        <begin position="62"/>
        <end position="82"/>
    </location>
</feature>
<gene>
    <name evidence="6" type="ORF">PAPYR_1792</name>
</gene>
<accession>A0ABQ8UUC8</accession>
<keyword evidence="1" id="KW-0346">Stress response</keyword>
<evidence type="ECO:0000256" key="2">
    <source>
        <dbReference type="PROSITE-ProRule" id="PRU00285"/>
    </source>
</evidence>
<dbReference type="PROSITE" id="PS01031">
    <property type="entry name" value="SHSP"/>
    <property type="match status" value="1"/>
</dbReference>
<name>A0ABQ8UUC8_9EUKA</name>
<dbReference type="Pfam" id="PF00011">
    <property type="entry name" value="HSP20"/>
    <property type="match status" value="1"/>
</dbReference>